<dbReference type="EMBL" id="BAAAYU010000005">
    <property type="protein sequence ID" value="GAA3636889.1"/>
    <property type="molecule type" value="Genomic_DNA"/>
</dbReference>
<keyword evidence="5" id="KW-1185">Reference proteome</keyword>
<proteinExistence type="predicted"/>
<dbReference type="CDD" id="cd04301">
    <property type="entry name" value="NAT_SF"/>
    <property type="match status" value="1"/>
</dbReference>
<dbReference type="PROSITE" id="PS51186">
    <property type="entry name" value="GNAT"/>
    <property type="match status" value="1"/>
</dbReference>
<keyword evidence="1" id="KW-0808">Transferase</keyword>
<evidence type="ECO:0000259" key="3">
    <source>
        <dbReference type="PROSITE" id="PS51186"/>
    </source>
</evidence>
<reference evidence="5" key="1">
    <citation type="journal article" date="2019" name="Int. J. Syst. Evol. Microbiol.">
        <title>The Global Catalogue of Microorganisms (GCM) 10K type strain sequencing project: providing services to taxonomists for standard genome sequencing and annotation.</title>
        <authorList>
            <consortium name="The Broad Institute Genomics Platform"/>
            <consortium name="The Broad Institute Genome Sequencing Center for Infectious Disease"/>
            <person name="Wu L."/>
            <person name="Ma J."/>
        </authorList>
    </citation>
    <scope>NUCLEOTIDE SEQUENCE [LARGE SCALE GENOMIC DNA]</scope>
    <source>
        <strain evidence="5">JCM 16544</strain>
    </source>
</reference>
<sequence>MAGMHALSPAGSVFALDVAGLLDPSVTFWSGWRDDTLVAIGALRTLDAENAEIKSMRVASEFLGTGAGRATLRHILSEAALRGVRFAWLETGSSEAFLPARQLYLSEGFTFCGAFGDYVENPFSVFMRHEI</sequence>
<feature type="domain" description="N-acetyltransferase" evidence="3">
    <location>
        <begin position="1"/>
        <end position="131"/>
    </location>
</feature>
<comment type="caution">
    <text evidence="4">The sequence shown here is derived from an EMBL/GenBank/DDBJ whole genome shotgun (WGS) entry which is preliminary data.</text>
</comment>
<dbReference type="SUPFAM" id="SSF55729">
    <property type="entry name" value="Acyl-CoA N-acyltransferases (Nat)"/>
    <property type="match status" value="1"/>
</dbReference>
<dbReference type="Proteomes" id="UP001501697">
    <property type="component" value="Unassembled WGS sequence"/>
</dbReference>
<dbReference type="Gene3D" id="3.40.630.30">
    <property type="match status" value="1"/>
</dbReference>
<accession>A0ABP7ANT1</accession>
<dbReference type="InterPro" id="IPR000182">
    <property type="entry name" value="GNAT_dom"/>
</dbReference>
<evidence type="ECO:0000313" key="4">
    <source>
        <dbReference type="EMBL" id="GAA3636889.1"/>
    </source>
</evidence>
<evidence type="ECO:0000256" key="2">
    <source>
        <dbReference type="ARBA" id="ARBA00023315"/>
    </source>
</evidence>
<dbReference type="InterPro" id="IPR050832">
    <property type="entry name" value="Bact_Acetyltransf"/>
</dbReference>
<dbReference type="InterPro" id="IPR016181">
    <property type="entry name" value="Acyl_CoA_acyltransferase"/>
</dbReference>
<dbReference type="Pfam" id="PF00583">
    <property type="entry name" value="Acetyltransf_1"/>
    <property type="match status" value="1"/>
</dbReference>
<dbReference type="PANTHER" id="PTHR43877:SF5">
    <property type="entry name" value="BLL8307 PROTEIN"/>
    <property type="match status" value="1"/>
</dbReference>
<keyword evidence="2" id="KW-0012">Acyltransferase</keyword>
<gene>
    <name evidence="4" type="ORF">GCM10022200_20280</name>
</gene>
<protein>
    <submittedName>
        <fullName evidence="4">GNAT family N-acetyltransferase</fullName>
    </submittedName>
</protein>
<evidence type="ECO:0000256" key="1">
    <source>
        <dbReference type="ARBA" id="ARBA00022679"/>
    </source>
</evidence>
<dbReference type="PANTHER" id="PTHR43877">
    <property type="entry name" value="AMINOALKYLPHOSPHONATE N-ACETYLTRANSFERASE-RELATED-RELATED"/>
    <property type="match status" value="1"/>
</dbReference>
<evidence type="ECO:0000313" key="5">
    <source>
        <dbReference type="Proteomes" id="UP001501697"/>
    </source>
</evidence>
<organism evidence="4 5">
    <name type="scientific">Microbacterium awajiense</name>
    <dbReference type="NCBI Taxonomy" id="415214"/>
    <lineage>
        <taxon>Bacteria</taxon>
        <taxon>Bacillati</taxon>
        <taxon>Actinomycetota</taxon>
        <taxon>Actinomycetes</taxon>
        <taxon>Micrococcales</taxon>
        <taxon>Microbacteriaceae</taxon>
        <taxon>Microbacterium</taxon>
    </lineage>
</organism>
<name>A0ABP7ANT1_9MICO</name>